<name>A0A8X7BVF2_9ARAC</name>
<dbReference type="CDD" id="cd20958">
    <property type="entry name" value="IgI_5_Dscam"/>
    <property type="match status" value="1"/>
</dbReference>
<proteinExistence type="predicted"/>
<dbReference type="Pfam" id="PF25059">
    <property type="entry name" value="FN3_DSCAM-DSCAML_C"/>
    <property type="match status" value="1"/>
</dbReference>
<protein>
    <submittedName>
        <fullName evidence="14">Down syndrome cell adhesion molecule-like protein 1 homolog</fullName>
    </submittedName>
</protein>
<dbReference type="Gene3D" id="2.60.40.10">
    <property type="entry name" value="Immunoglobulins"/>
    <property type="match status" value="10"/>
</dbReference>
<dbReference type="Pfam" id="PF13927">
    <property type="entry name" value="Ig_3"/>
    <property type="match status" value="1"/>
</dbReference>
<dbReference type="SMART" id="SM00409">
    <property type="entry name" value="IG"/>
    <property type="match status" value="5"/>
</dbReference>
<dbReference type="Proteomes" id="UP000886998">
    <property type="component" value="Unassembled WGS sequence"/>
</dbReference>
<evidence type="ECO:0000313" key="14">
    <source>
        <dbReference type="EMBL" id="GFY46426.1"/>
    </source>
</evidence>
<feature type="domain" description="Fibronectin type-III" evidence="13">
    <location>
        <begin position="848"/>
        <end position="940"/>
    </location>
</feature>
<dbReference type="FunFam" id="2.60.40.10:FF:000028">
    <property type="entry name" value="Neuronal cell adhesion molecule"/>
    <property type="match status" value="1"/>
</dbReference>
<dbReference type="GO" id="GO:0005886">
    <property type="term" value="C:plasma membrane"/>
    <property type="evidence" value="ECO:0007669"/>
    <property type="project" value="TreeGrafter"/>
</dbReference>
<evidence type="ECO:0000256" key="2">
    <source>
        <dbReference type="ARBA" id="ARBA00022692"/>
    </source>
</evidence>
<reference evidence="14" key="1">
    <citation type="submission" date="2020-08" db="EMBL/GenBank/DDBJ databases">
        <title>Multicomponent nature underlies the extraordinary mechanical properties of spider dragline silk.</title>
        <authorList>
            <person name="Kono N."/>
            <person name="Nakamura H."/>
            <person name="Mori M."/>
            <person name="Yoshida Y."/>
            <person name="Ohtoshi R."/>
            <person name="Malay A.D."/>
            <person name="Moran D.A.P."/>
            <person name="Tomita M."/>
            <person name="Numata K."/>
            <person name="Arakawa K."/>
        </authorList>
    </citation>
    <scope>NUCLEOTIDE SEQUENCE</scope>
</reference>
<keyword evidence="5" id="KW-0130">Cell adhesion</keyword>
<dbReference type="InterPro" id="IPR013098">
    <property type="entry name" value="Ig_I-set"/>
</dbReference>
<evidence type="ECO:0000256" key="1">
    <source>
        <dbReference type="ARBA" id="ARBA00004167"/>
    </source>
</evidence>
<dbReference type="InterPro" id="IPR036179">
    <property type="entry name" value="Ig-like_dom_sf"/>
</dbReference>
<dbReference type="Pfam" id="PF00041">
    <property type="entry name" value="fn3"/>
    <property type="match status" value="3"/>
</dbReference>
<dbReference type="FunFam" id="2.60.40.10:FF:000333">
    <property type="entry name" value="Down syndrome cell adhesion molecule"/>
    <property type="match status" value="1"/>
</dbReference>
<organism evidence="14 15">
    <name type="scientific">Trichonephila inaurata madagascariensis</name>
    <dbReference type="NCBI Taxonomy" id="2747483"/>
    <lineage>
        <taxon>Eukaryota</taxon>
        <taxon>Metazoa</taxon>
        <taxon>Ecdysozoa</taxon>
        <taxon>Arthropoda</taxon>
        <taxon>Chelicerata</taxon>
        <taxon>Arachnida</taxon>
        <taxon>Araneae</taxon>
        <taxon>Araneomorphae</taxon>
        <taxon>Entelegynae</taxon>
        <taxon>Araneoidea</taxon>
        <taxon>Nephilidae</taxon>
        <taxon>Trichonephila</taxon>
        <taxon>Trichonephila inaurata</taxon>
    </lineage>
</organism>
<feature type="transmembrane region" description="Helical" evidence="11">
    <location>
        <begin position="964"/>
        <end position="986"/>
    </location>
</feature>
<dbReference type="InterPro" id="IPR007110">
    <property type="entry name" value="Ig-like_dom"/>
</dbReference>
<dbReference type="PROSITE" id="PS50853">
    <property type="entry name" value="FN3"/>
    <property type="match status" value="4"/>
</dbReference>
<comment type="subcellular location">
    <subcellularLocation>
        <location evidence="1">Membrane</location>
        <topology evidence="1">Single-pass membrane protein</topology>
    </subcellularLocation>
</comment>
<feature type="region of interest" description="Disordered" evidence="10">
    <location>
        <begin position="733"/>
        <end position="758"/>
    </location>
</feature>
<evidence type="ECO:0000256" key="7">
    <source>
        <dbReference type="ARBA" id="ARBA00023136"/>
    </source>
</evidence>
<comment type="caution">
    <text evidence="14">The sequence shown here is derived from an EMBL/GenBank/DDBJ whole genome shotgun (WGS) entry which is preliminary data.</text>
</comment>
<dbReference type="FunFam" id="2.60.40.10:FF:000719">
    <property type="entry name" value="nephrin isoform X1"/>
    <property type="match status" value="1"/>
</dbReference>
<evidence type="ECO:0000256" key="3">
    <source>
        <dbReference type="ARBA" id="ARBA00022729"/>
    </source>
</evidence>
<dbReference type="InterPro" id="IPR003599">
    <property type="entry name" value="Ig_sub"/>
</dbReference>
<sequence length="1122" mass="125649">MTESNEEVPEDQSFRSGDYVTLENTVVSYVNISRAGVEHSGEFTCTAKNDAGQIHHSRWLRVPGPPFVRPMKNQTIVAGETMKIRCPAGGYPIHRISWERDGVRLPDNHRQTVYPNGTLFVRQVERTVDEGRYTCTIRNKEGESARGNLYITVRVRPVIEPFNLPPSVQMGQRLSITCTVIKGDPPITLKWLRDEHALKKDGDIRIHNLADYSSTLLFDPVKPEHRANYTCVASNEAGSERHSAAMVIHVPPRWKTEPNDVDVIKGRSVMIDCESEGFPPPRLTWRKAEGSVPESYKPISSSSHLHVFENGSLTILDVGEHDAGYYLCQASNGIGSGLSKVISLTVHVAAHFTNKFHAEIVKKGQDAKLSCQAYGERPLTILWTKDRQPLNAKLLSRYVAAHFTNKFHAEIVKKGQDAKLSCQAYGERPLTILWTKDRQPLNAKLLSRYRQTETVFTNGSLSELLIESVDRGDSALFTCLARNSYGKDETNIQLIIQETLSLAFVLGVDFWCHYYRRRHSYSRDRLGKMIFTDFAIRLSEKPDIPQELRITRSTSRTIDISWSPPYSGNSRLLKYLLVYEEISEIRDKISTGKTPSSDAKQVTIPPSETTWSINGLTPNTRYSIRISAVNALGESESSNPVEVATEEEAPGGPPLAVKVLPLSSTAIKVLWEPPEANLQFGKIKGYYVGYKTKESKDKYVYKTLENKENFREERILTSLERSTKYIIRVQAFNSKGAGPPSDDIEGETLQEDPPRPPSLEVLGMTSSSVTLKWKKDTADTSPANGYIISYKKEYGSWKSEEIFGELNTYTIGNLQCGMRYDFYITAIDGNGEKSEIITGRTSGRAPIAPEKEDLLTVNDTSVTIQLNSWKSGGCPITHFEIKYKQQRQKNWILFADRVSSNRKSITISSLSPSTWYQLQLTSHNEAGPTEAEYIFTTGAAVKGALPDAVLVSGEAVPFYLELEVVLPVSLSLVVVVAVLVLVCLIVRKRNPTETSQTAASATYVSRKSQAGESVHMCEMEKSTYQRPVSRAHDPIYYPTPYATTHIADGPCRKSLEAVERELQDEPQYATVKRTPRPPKSDVHIYHYPVHIPPELLDELQATSSQWDDDGRSSLMDTGGYIG</sequence>
<feature type="domain" description="Ig-like" evidence="12">
    <location>
        <begin position="389"/>
        <end position="493"/>
    </location>
</feature>
<evidence type="ECO:0000256" key="6">
    <source>
        <dbReference type="ARBA" id="ARBA00022989"/>
    </source>
</evidence>
<dbReference type="GO" id="GO:0030424">
    <property type="term" value="C:axon"/>
    <property type="evidence" value="ECO:0007669"/>
    <property type="project" value="TreeGrafter"/>
</dbReference>
<accession>A0A8X7BVF2</accession>
<keyword evidence="15" id="KW-1185">Reference proteome</keyword>
<dbReference type="GO" id="GO:0098632">
    <property type="term" value="F:cell-cell adhesion mediator activity"/>
    <property type="evidence" value="ECO:0007669"/>
    <property type="project" value="TreeGrafter"/>
</dbReference>
<evidence type="ECO:0000256" key="10">
    <source>
        <dbReference type="SAM" id="MobiDB-lite"/>
    </source>
</evidence>
<keyword evidence="8" id="KW-1015">Disulfide bond</keyword>
<dbReference type="InterPro" id="IPR036116">
    <property type="entry name" value="FN3_sf"/>
</dbReference>
<evidence type="ECO:0000256" key="11">
    <source>
        <dbReference type="SAM" id="Phobius"/>
    </source>
</evidence>
<dbReference type="InterPro" id="IPR003961">
    <property type="entry name" value="FN3_dom"/>
</dbReference>
<keyword evidence="6 11" id="KW-1133">Transmembrane helix</keyword>
<dbReference type="OrthoDB" id="6415824at2759"/>
<dbReference type="InterPro" id="IPR056754">
    <property type="entry name" value="DSCAM/DSCAML_C"/>
</dbReference>
<dbReference type="GO" id="GO:0007156">
    <property type="term" value="P:homophilic cell adhesion via plasma membrane adhesion molecules"/>
    <property type="evidence" value="ECO:0007669"/>
    <property type="project" value="TreeGrafter"/>
</dbReference>
<dbReference type="PROSITE" id="PS50835">
    <property type="entry name" value="IG_LIKE"/>
    <property type="match status" value="4"/>
</dbReference>
<dbReference type="InterPro" id="IPR003598">
    <property type="entry name" value="Ig_sub2"/>
</dbReference>
<feature type="domain" description="Ig-like" evidence="12">
    <location>
        <begin position="157"/>
        <end position="247"/>
    </location>
</feature>
<gene>
    <name evidence="14" type="primary">DSCAML1</name>
    <name evidence="14" type="ORF">TNIN_119881</name>
</gene>
<keyword evidence="2 11" id="KW-0812">Transmembrane</keyword>
<evidence type="ECO:0000313" key="15">
    <source>
        <dbReference type="Proteomes" id="UP000886998"/>
    </source>
</evidence>
<dbReference type="SUPFAM" id="SSF49265">
    <property type="entry name" value="Fibronectin type III"/>
    <property type="match status" value="2"/>
</dbReference>
<feature type="domain" description="Fibronectin type-III" evidence="13">
    <location>
        <begin position="753"/>
        <end position="844"/>
    </location>
</feature>
<dbReference type="SMART" id="SM00060">
    <property type="entry name" value="FN3"/>
    <property type="match status" value="4"/>
</dbReference>
<dbReference type="InterPro" id="IPR013783">
    <property type="entry name" value="Ig-like_fold"/>
</dbReference>
<dbReference type="SMART" id="SM00408">
    <property type="entry name" value="IGc2"/>
    <property type="match status" value="4"/>
</dbReference>
<evidence type="ECO:0000259" key="13">
    <source>
        <dbReference type="PROSITE" id="PS50853"/>
    </source>
</evidence>
<dbReference type="AlphaFoldDB" id="A0A8X7BVF2"/>
<keyword evidence="7 11" id="KW-0472">Membrane</keyword>
<evidence type="ECO:0000259" key="12">
    <source>
        <dbReference type="PROSITE" id="PS50835"/>
    </source>
</evidence>
<evidence type="ECO:0000256" key="9">
    <source>
        <dbReference type="ARBA" id="ARBA00023319"/>
    </source>
</evidence>
<feature type="domain" description="Ig-like" evidence="12">
    <location>
        <begin position="65"/>
        <end position="152"/>
    </location>
</feature>
<feature type="domain" description="Fibronectin type-III" evidence="13">
    <location>
        <begin position="544"/>
        <end position="648"/>
    </location>
</feature>
<keyword evidence="3" id="KW-0732">Signal</keyword>
<dbReference type="FunFam" id="2.60.40.10:FF:000104">
    <property type="entry name" value="Down syndrome cell adhesion molecule b"/>
    <property type="match status" value="1"/>
</dbReference>
<dbReference type="GO" id="GO:0070593">
    <property type="term" value="P:dendrite self-avoidance"/>
    <property type="evidence" value="ECO:0007669"/>
    <property type="project" value="TreeGrafter"/>
</dbReference>
<dbReference type="Pfam" id="PF07679">
    <property type="entry name" value="I-set"/>
    <property type="match status" value="3"/>
</dbReference>
<feature type="domain" description="Ig-like" evidence="12">
    <location>
        <begin position="252"/>
        <end position="345"/>
    </location>
</feature>
<dbReference type="PANTHER" id="PTHR10075:SF100">
    <property type="entry name" value="FASCICLIN-2"/>
    <property type="match status" value="1"/>
</dbReference>
<dbReference type="GO" id="GO:0007411">
    <property type="term" value="P:axon guidance"/>
    <property type="evidence" value="ECO:0007669"/>
    <property type="project" value="TreeGrafter"/>
</dbReference>
<dbReference type="PANTHER" id="PTHR10075">
    <property type="entry name" value="BASIGIN RELATED"/>
    <property type="match status" value="1"/>
</dbReference>
<dbReference type="EMBL" id="BMAV01005391">
    <property type="protein sequence ID" value="GFY46426.1"/>
    <property type="molecule type" value="Genomic_DNA"/>
</dbReference>
<feature type="domain" description="Fibronectin type-III" evidence="13">
    <location>
        <begin position="653"/>
        <end position="751"/>
    </location>
</feature>
<dbReference type="SUPFAM" id="SSF48726">
    <property type="entry name" value="Immunoglobulin"/>
    <property type="match status" value="6"/>
</dbReference>
<keyword evidence="4" id="KW-0677">Repeat</keyword>
<evidence type="ECO:0000256" key="5">
    <source>
        <dbReference type="ARBA" id="ARBA00022889"/>
    </source>
</evidence>
<dbReference type="CDD" id="cd00063">
    <property type="entry name" value="FN3"/>
    <property type="match status" value="4"/>
</dbReference>
<keyword evidence="9" id="KW-0393">Immunoglobulin domain</keyword>
<evidence type="ECO:0000256" key="4">
    <source>
        <dbReference type="ARBA" id="ARBA00022737"/>
    </source>
</evidence>
<evidence type="ECO:0000256" key="8">
    <source>
        <dbReference type="ARBA" id="ARBA00023157"/>
    </source>
</evidence>